<feature type="transmembrane region" description="Helical" evidence="6">
    <location>
        <begin position="208"/>
        <end position="230"/>
    </location>
</feature>
<dbReference type="PANTHER" id="PTHR23427">
    <property type="entry name" value="SURFEIT LOCUS PROTEIN"/>
    <property type="match status" value="1"/>
</dbReference>
<dbReference type="PROSITE" id="PS50895">
    <property type="entry name" value="SURF1"/>
    <property type="match status" value="1"/>
</dbReference>
<evidence type="ECO:0000256" key="1">
    <source>
        <dbReference type="ARBA" id="ARBA00004370"/>
    </source>
</evidence>
<dbReference type="CDD" id="cd06662">
    <property type="entry name" value="SURF1"/>
    <property type="match status" value="1"/>
</dbReference>
<dbReference type="AlphaFoldDB" id="A0A2W5DKY1"/>
<evidence type="ECO:0000256" key="3">
    <source>
        <dbReference type="ARBA" id="ARBA00022692"/>
    </source>
</evidence>
<dbReference type="Pfam" id="PF02104">
    <property type="entry name" value="SURF1"/>
    <property type="match status" value="1"/>
</dbReference>
<dbReference type="InterPro" id="IPR002994">
    <property type="entry name" value="Surf1/Shy1"/>
</dbReference>
<evidence type="ECO:0000256" key="6">
    <source>
        <dbReference type="RuleBase" id="RU363076"/>
    </source>
</evidence>
<dbReference type="Proteomes" id="UP000249633">
    <property type="component" value="Unassembled WGS sequence"/>
</dbReference>
<evidence type="ECO:0000313" key="8">
    <source>
        <dbReference type="Proteomes" id="UP000249633"/>
    </source>
</evidence>
<protein>
    <recommendedName>
        <fullName evidence="6">SURF1-like protein</fullName>
    </recommendedName>
</protein>
<dbReference type="EMBL" id="QFOD01000011">
    <property type="protein sequence ID" value="PZP31313.1"/>
    <property type="molecule type" value="Genomic_DNA"/>
</dbReference>
<evidence type="ECO:0000256" key="4">
    <source>
        <dbReference type="ARBA" id="ARBA00022989"/>
    </source>
</evidence>
<sequence length="240" mass="26239">MKQTARIAWVGAALLAMAGFAALGIWQVERLGWKRELMARVERQMQAEPQPLPTSSSWTTPARSEEYRRLRLTGHFEPKEVLVQASTELGGGHWVLAPLRTADGGVVLVNRGFVPPEHQAQAAHEAAPQTSIELVGLLRLSEPHGGLLRANVPEQGRWYSRDVAAIAAHLGLAGPVAPFFVDEVADPAKPQRWPRPGLTVLRFNNNHAVYAATWFALAAMVAAAAGYLVLDGRRRRRDAA</sequence>
<keyword evidence="3 6" id="KW-0812">Transmembrane</keyword>
<dbReference type="InterPro" id="IPR045214">
    <property type="entry name" value="Surf1/Surf4"/>
</dbReference>
<keyword evidence="6" id="KW-1003">Cell membrane</keyword>
<name>A0A2W5DKY1_9BURK</name>
<dbReference type="PANTHER" id="PTHR23427:SF2">
    <property type="entry name" value="SURFEIT LOCUS PROTEIN 1"/>
    <property type="match status" value="1"/>
</dbReference>
<comment type="subcellular location">
    <subcellularLocation>
        <location evidence="6">Cell membrane</location>
        <topology evidence="6">Multi-pass membrane protein</topology>
    </subcellularLocation>
    <subcellularLocation>
        <location evidence="1">Membrane</location>
    </subcellularLocation>
</comment>
<reference evidence="7 8" key="1">
    <citation type="submission" date="2017-08" db="EMBL/GenBank/DDBJ databases">
        <title>Infants hospitalized years apart are colonized by the same room-sourced microbial strains.</title>
        <authorList>
            <person name="Brooks B."/>
            <person name="Olm M.R."/>
            <person name="Firek B.A."/>
            <person name="Baker R."/>
            <person name="Thomas B.C."/>
            <person name="Morowitz M.J."/>
            <person name="Banfield J.F."/>
        </authorList>
    </citation>
    <scope>NUCLEOTIDE SEQUENCE [LARGE SCALE GENOMIC DNA]</scope>
    <source>
        <strain evidence="7">S2_012_000_R2_81</strain>
    </source>
</reference>
<comment type="caution">
    <text evidence="7">The sequence shown here is derived from an EMBL/GenBank/DDBJ whole genome shotgun (WGS) entry which is preliminary data.</text>
</comment>
<organism evidence="7 8">
    <name type="scientific">Roseateles depolymerans</name>
    <dbReference type="NCBI Taxonomy" id="76731"/>
    <lineage>
        <taxon>Bacteria</taxon>
        <taxon>Pseudomonadati</taxon>
        <taxon>Pseudomonadota</taxon>
        <taxon>Betaproteobacteria</taxon>
        <taxon>Burkholderiales</taxon>
        <taxon>Sphaerotilaceae</taxon>
        <taxon>Roseateles</taxon>
    </lineage>
</organism>
<comment type="similarity">
    <text evidence="2 6">Belongs to the SURF1 family.</text>
</comment>
<accession>A0A2W5DKY1</accession>
<dbReference type="GO" id="GO:0005886">
    <property type="term" value="C:plasma membrane"/>
    <property type="evidence" value="ECO:0007669"/>
    <property type="project" value="UniProtKB-SubCell"/>
</dbReference>
<keyword evidence="5 6" id="KW-0472">Membrane</keyword>
<evidence type="ECO:0000256" key="2">
    <source>
        <dbReference type="ARBA" id="ARBA00007165"/>
    </source>
</evidence>
<evidence type="ECO:0000256" key="5">
    <source>
        <dbReference type="ARBA" id="ARBA00023136"/>
    </source>
</evidence>
<keyword evidence="4 6" id="KW-1133">Transmembrane helix</keyword>
<gene>
    <name evidence="7" type="ORF">DI603_13180</name>
</gene>
<evidence type="ECO:0000313" key="7">
    <source>
        <dbReference type="EMBL" id="PZP31313.1"/>
    </source>
</evidence>
<proteinExistence type="inferred from homology"/>
<feature type="transmembrane region" description="Helical" evidence="6">
    <location>
        <begin position="6"/>
        <end position="28"/>
    </location>
</feature>